<evidence type="ECO:0000313" key="2">
    <source>
        <dbReference type="Proteomes" id="UP000297280"/>
    </source>
</evidence>
<dbReference type="EMBL" id="PQXO01000087">
    <property type="protein sequence ID" value="TGO89917.1"/>
    <property type="molecule type" value="Genomic_DNA"/>
</dbReference>
<gene>
    <name evidence="1" type="ORF">BPOR_0087g00090</name>
</gene>
<name>A0A4Z1KZF6_9HELO</name>
<sequence length="137" mass="14566">MIIFYISVRPWEGIESIDKKCTIKDNINQLLPTDLTLLHRLHSAQNTLEALAKLVQGHLVNLDFSIGQEAPGHLPKALCEFKVLGLGGDFGGAEGESLAETGVAEGGFIFDLGVVLVYFFGGDGEESAVDAAGGRHG</sequence>
<dbReference type="Proteomes" id="UP000297280">
    <property type="component" value="Unassembled WGS sequence"/>
</dbReference>
<protein>
    <submittedName>
        <fullName evidence="1">Uncharacterized protein</fullName>
    </submittedName>
</protein>
<comment type="caution">
    <text evidence="1">The sequence shown here is derived from an EMBL/GenBank/DDBJ whole genome shotgun (WGS) entry which is preliminary data.</text>
</comment>
<accession>A0A4Z1KZF6</accession>
<evidence type="ECO:0000313" key="1">
    <source>
        <dbReference type="EMBL" id="TGO89917.1"/>
    </source>
</evidence>
<organism evidence="1 2">
    <name type="scientific">Botrytis porri</name>
    <dbReference type="NCBI Taxonomy" id="87229"/>
    <lineage>
        <taxon>Eukaryota</taxon>
        <taxon>Fungi</taxon>
        <taxon>Dikarya</taxon>
        <taxon>Ascomycota</taxon>
        <taxon>Pezizomycotina</taxon>
        <taxon>Leotiomycetes</taxon>
        <taxon>Helotiales</taxon>
        <taxon>Sclerotiniaceae</taxon>
        <taxon>Botrytis</taxon>
    </lineage>
</organism>
<keyword evidence="2" id="KW-1185">Reference proteome</keyword>
<reference evidence="1 2" key="1">
    <citation type="submission" date="2017-12" db="EMBL/GenBank/DDBJ databases">
        <title>Comparative genomics of Botrytis spp.</title>
        <authorList>
            <person name="Valero-Jimenez C.A."/>
            <person name="Tapia P."/>
            <person name="Veloso J."/>
            <person name="Silva-Moreno E."/>
            <person name="Staats M."/>
            <person name="Valdes J.H."/>
            <person name="Van Kan J.A.L."/>
        </authorList>
    </citation>
    <scope>NUCLEOTIDE SEQUENCE [LARGE SCALE GENOMIC DNA]</scope>
    <source>
        <strain evidence="1 2">MUCL3349</strain>
    </source>
</reference>
<proteinExistence type="predicted"/>
<dbReference type="AlphaFoldDB" id="A0A4Z1KZF6"/>